<protein>
    <submittedName>
        <fullName evidence="2">Uncharacterized protein</fullName>
    </submittedName>
</protein>
<name>A0A2M9Y544_9LEPT</name>
<organism evidence="2 3">
    <name type="scientific">Leptospira brenneri</name>
    <dbReference type="NCBI Taxonomy" id="2023182"/>
    <lineage>
        <taxon>Bacteria</taxon>
        <taxon>Pseudomonadati</taxon>
        <taxon>Spirochaetota</taxon>
        <taxon>Spirochaetia</taxon>
        <taxon>Leptospirales</taxon>
        <taxon>Leptospiraceae</taxon>
        <taxon>Leptospira</taxon>
    </lineage>
</organism>
<keyword evidence="1" id="KW-0472">Membrane</keyword>
<reference evidence="2" key="1">
    <citation type="journal article" date="2019" name="PLoS Negl. Trop. Dis.">
        <title>Revisiting the worldwide diversity of Leptospira species in the environment.</title>
        <authorList>
            <person name="Vincent A.T."/>
            <person name="Schiettekatte O."/>
            <person name="Bourhy P."/>
            <person name="Veyrier F.J."/>
            <person name="Picardeau M."/>
        </authorList>
    </citation>
    <scope>NUCLEOTIDE SEQUENCE [LARGE SCALE GENOMIC DNA]</scope>
    <source>
        <strain evidence="2">201800277</strain>
    </source>
</reference>
<dbReference type="OrthoDB" id="345704at2"/>
<evidence type="ECO:0000313" key="3">
    <source>
        <dbReference type="Proteomes" id="UP000297891"/>
    </source>
</evidence>
<keyword evidence="1" id="KW-0812">Transmembrane</keyword>
<keyword evidence="1" id="KW-1133">Transmembrane helix</keyword>
<dbReference type="Proteomes" id="UP000297891">
    <property type="component" value="Unassembled WGS sequence"/>
</dbReference>
<feature type="transmembrane region" description="Helical" evidence="1">
    <location>
        <begin position="36"/>
        <end position="57"/>
    </location>
</feature>
<gene>
    <name evidence="2" type="ORF">EHQ30_08605</name>
</gene>
<proteinExistence type="predicted"/>
<dbReference type="EMBL" id="RQFP01000001">
    <property type="protein sequence ID" value="TGK96643.1"/>
    <property type="molecule type" value="Genomic_DNA"/>
</dbReference>
<keyword evidence="3" id="KW-1185">Reference proteome</keyword>
<dbReference type="RefSeq" id="WP_100789817.1">
    <property type="nucleotide sequence ID" value="NZ_NPDQ01000002.1"/>
</dbReference>
<dbReference type="AlphaFoldDB" id="A0A2M9Y544"/>
<accession>A0A2M9Y544</accession>
<comment type="caution">
    <text evidence="2">The sequence shown here is derived from an EMBL/GenBank/DDBJ whole genome shotgun (WGS) entry which is preliminary data.</text>
</comment>
<evidence type="ECO:0000256" key="1">
    <source>
        <dbReference type="SAM" id="Phobius"/>
    </source>
</evidence>
<evidence type="ECO:0000313" key="2">
    <source>
        <dbReference type="EMBL" id="TGK96643.1"/>
    </source>
</evidence>
<sequence>MISLSSILAFLFMILGLVLSIYGVWTWPDPMYEKSLGWNLNLIWGGVVFLVGILFGIGNRISARFPKEPNL</sequence>